<keyword evidence="2" id="KW-0812">Transmembrane</keyword>
<dbReference type="Proteomes" id="UP000623687">
    <property type="component" value="Unassembled WGS sequence"/>
</dbReference>
<proteinExistence type="predicted"/>
<dbReference type="EMBL" id="JACETU010000010">
    <property type="protein sequence ID" value="KAF7419241.1"/>
    <property type="molecule type" value="Genomic_DNA"/>
</dbReference>
<evidence type="ECO:0000256" key="1">
    <source>
        <dbReference type="SAM" id="MobiDB-lite"/>
    </source>
</evidence>
<keyword evidence="2" id="KW-0472">Membrane</keyword>
<accession>A0A8H7DPV4</accession>
<protein>
    <submittedName>
        <fullName evidence="3">Uncharacterized protein</fullName>
    </submittedName>
</protein>
<dbReference type="GeneID" id="59371669"/>
<dbReference type="OrthoDB" id="2560085at2759"/>
<dbReference type="VEuPathDB" id="FungiDB:PC9H_001828"/>
<dbReference type="AlphaFoldDB" id="A0A8H7DPV4"/>
<organism evidence="3 4">
    <name type="scientific">Pleurotus ostreatus</name>
    <name type="common">Oyster mushroom</name>
    <name type="synonym">White-rot fungus</name>
    <dbReference type="NCBI Taxonomy" id="5322"/>
    <lineage>
        <taxon>Eukaryota</taxon>
        <taxon>Fungi</taxon>
        <taxon>Dikarya</taxon>
        <taxon>Basidiomycota</taxon>
        <taxon>Agaricomycotina</taxon>
        <taxon>Agaricomycetes</taxon>
        <taxon>Agaricomycetidae</taxon>
        <taxon>Agaricales</taxon>
        <taxon>Pleurotineae</taxon>
        <taxon>Pleurotaceae</taxon>
        <taxon>Pleurotus</taxon>
    </lineage>
</organism>
<evidence type="ECO:0000313" key="4">
    <source>
        <dbReference type="Proteomes" id="UP000623687"/>
    </source>
</evidence>
<feature type="transmembrane region" description="Helical" evidence="2">
    <location>
        <begin position="174"/>
        <end position="195"/>
    </location>
</feature>
<reference evidence="3" key="1">
    <citation type="submission" date="2019-07" db="EMBL/GenBank/DDBJ databases">
        <authorList>
            <person name="Palmer J.M."/>
        </authorList>
    </citation>
    <scope>NUCLEOTIDE SEQUENCE</scope>
    <source>
        <strain evidence="3">PC9</strain>
    </source>
</reference>
<keyword evidence="4" id="KW-1185">Reference proteome</keyword>
<name>A0A8H7DPV4_PLEOS</name>
<comment type="caution">
    <text evidence="3">The sequence shown here is derived from an EMBL/GenBank/DDBJ whole genome shotgun (WGS) entry which is preliminary data.</text>
</comment>
<keyword evidence="2" id="KW-1133">Transmembrane helix</keyword>
<sequence>MSSSSVPLRVPRLISLSLTWAFAVMASGAGLNSLIKSDQSQSSLKSKVPPPAVVTIDISDVRTTGIIATVACLLTALLTSAFVFFLLFPIKFGSTSTPLSTRTLRLQWISLAFCALFLFSVQVPFTHYFATRAAVVRAFVGNVELPHSVIQTVEAQLGATSIYREIDYLRLTAVFPWIAFASLLVTIGITVAAIFSTRGLRTHPGSASSMVEKDSAFSGKGNDVAEQEMNEKV</sequence>
<evidence type="ECO:0000313" key="3">
    <source>
        <dbReference type="EMBL" id="KAF7419241.1"/>
    </source>
</evidence>
<feature type="region of interest" description="Disordered" evidence="1">
    <location>
        <begin position="205"/>
        <end position="233"/>
    </location>
</feature>
<gene>
    <name evidence="3" type="ORF">PC9H_001828</name>
</gene>
<feature type="transmembrane region" description="Helical" evidence="2">
    <location>
        <begin position="108"/>
        <end position="130"/>
    </location>
</feature>
<feature type="transmembrane region" description="Helical" evidence="2">
    <location>
        <begin position="66"/>
        <end position="88"/>
    </location>
</feature>
<evidence type="ECO:0000256" key="2">
    <source>
        <dbReference type="SAM" id="Phobius"/>
    </source>
</evidence>
<dbReference type="RefSeq" id="XP_036626095.1">
    <property type="nucleotide sequence ID" value="XM_036771474.1"/>
</dbReference>